<dbReference type="Pfam" id="PF13545">
    <property type="entry name" value="HTH_Crp_2"/>
    <property type="match status" value="1"/>
</dbReference>
<keyword evidence="1" id="KW-0805">Transcription regulation</keyword>
<evidence type="ECO:0000256" key="1">
    <source>
        <dbReference type="ARBA" id="ARBA00023015"/>
    </source>
</evidence>
<dbReference type="Gene3D" id="1.10.10.10">
    <property type="entry name" value="Winged helix-like DNA-binding domain superfamily/Winged helix DNA-binding domain"/>
    <property type="match status" value="1"/>
</dbReference>
<dbReference type="InterPro" id="IPR018490">
    <property type="entry name" value="cNMP-bd_dom_sf"/>
</dbReference>
<dbReference type="GO" id="GO:0003700">
    <property type="term" value="F:DNA-binding transcription factor activity"/>
    <property type="evidence" value="ECO:0007669"/>
    <property type="project" value="TreeGrafter"/>
</dbReference>
<dbReference type="InterPro" id="IPR050397">
    <property type="entry name" value="Env_Response_Regulators"/>
</dbReference>
<keyword evidence="6" id="KW-1185">Reference proteome</keyword>
<proteinExistence type="predicted"/>
<evidence type="ECO:0000259" key="4">
    <source>
        <dbReference type="PROSITE" id="PS51063"/>
    </source>
</evidence>
<name>A0A554VAK5_9FLAO</name>
<dbReference type="PANTHER" id="PTHR24567">
    <property type="entry name" value="CRP FAMILY TRANSCRIPTIONAL REGULATORY PROTEIN"/>
    <property type="match status" value="1"/>
</dbReference>
<dbReference type="InterPro" id="IPR014710">
    <property type="entry name" value="RmlC-like_jellyroll"/>
</dbReference>
<keyword evidence="3" id="KW-0804">Transcription</keyword>
<dbReference type="InterPro" id="IPR036390">
    <property type="entry name" value="WH_DNA-bd_sf"/>
</dbReference>
<dbReference type="GO" id="GO:0005829">
    <property type="term" value="C:cytosol"/>
    <property type="evidence" value="ECO:0007669"/>
    <property type="project" value="TreeGrafter"/>
</dbReference>
<organism evidence="5 6">
    <name type="scientific">Aquimarina algiphila</name>
    <dbReference type="NCBI Taxonomy" id="2047982"/>
    <lineage>
        <taxon>Bacteria</taxon>
        <taxon>Pseudomonadati</taxon>
        <taxon>Bacteroidota</taxon>
        <taxon>Flavobacteriia</taxon>
        <taxon>Flavobacteriales</taxon>
        <taxon>Flavobacteriaceae</taxon>
        <taxon>Aquimarina</taxon>
    </lineage>
</organism>
<comment type="caution">
    <text evidence="5">The sequence shown here is derived from an EMBL/GenBank/DDBJ whole genome shotgun (WGS) entry which is preliminary data.</text>
</comment>
<gene>
    <name evidence="5" type="ORF">FOF46_29815</name>
</gene>
<dbReference type="InterPro" id="IPR036388">
    <property type="entry name" value="WH-like_DNA-bd_sf"/>
</dbReference>
<accession>A0A554VAK5</accession>
<protein>
    <submittedName>
        <fullName evidence="5">Crp/Fnr family transcriptional regulator</fullName>
    </submittedName>
</protein>
<dbReference type="GO" id="GO:0003677">
    <property type="term" value="F:DNA binding"/>
    <property type="evidence" value="ECO:0007669"/>
    <property type="project" value="UniProtKB-KW"/>
</dbReference>
<dbReference type="PRINTS" id="PR00034">
    <property type="entry name" value="HTHCRP"/>
</dbReference>
<keyword evidence="2" id="KW-0238">DNA-binding</keyword>
<reference evidence="5 6" key="1">
    <citation type="submission" date="2019-07" db="EMBL/GenBank/DDBJ databases">
        <title>The draft genome sequence of Aquimarina algiphila M91.</title>
        <authorList>
            <person name="Meng X."/>
        </authorList>
    </citation>
    <scope>NUCLEOTIDE SEQUENCE [LARGE SCALE GENOMIC DNA]</scope>
    <source>
        <strain evidence="5 6">M91</strain>
    </source>
</reference>
<evidence type="ECO:0000256" key="2">
    <source>
        <dbReference type="ARBA" id="ARBA00023125"/>
    </source>
</evidence>
<dbReference type="Pfam" id="PF00027">
    <property type="entry name" value="cNMP_binding"/>
    <property type="match status" value="1"/>
</dbReference>
<dbReference type="PANTHER" id="PTHR24567:SF26">
    <property type="entry name" value="REGULATORY PROTEIN YEIL"/>
    <property type="match status" value="1"/>
</dbReference>
<evidence type="ECO:0000313" key="6">
    <source>
        <dbReference type="Proteomes" id="UP000318833"/>
    </source>
</evidence>
<evidence type="ECO:0000256" key="3">
    <source>
        <dbReference type="ARBA" id="ARBA00023163"/>
    </source>
</evidence>
<feature type="domain" description="HTH crp-type" evidence="4">
    <location>
        <begin position="148"/>
        <end position="214"/>
    </location>
</feature>
<dbReference type="SUPFAM" id="SSF46785">
    <property type="entry name" value="Winged helix' DNA-binding domain"/>
    <property type="match status" value="1"/>
</dbReference>
<dbReference type="Proteomes" id="UP000318833">
    <property type="component" value="Unassembled WGS sequence"/>
</dbReference>
<dbReference type="InterPro" id="IPR012318">
    <property type="entry name" value="HTH_CRP"/>
</dbReference>
<sequence>MIAEALDTYFPKLATMPELKAELVAISSVHKFNSGTVILRQGSYIKVIPLVISGLIKIFKEEPIHGNEVLLYYIKPGESCVMSVTTLVRNETSRVKAVIEEDSEVVIIPADKALKIAKAYPKWNEFIYDLFNFKFEELINVIEILTFSNKDKRLLEYLKKEAQVKGDNILRTTHKDIAYDLGSSREVISRLLKKLEQNGVIRLKQGVIELLQIN</sequence>
<dbReference type="SUPFAM" id="SSF51206">
    <property type="entry name" value="cAMP-binding domain-like"/>
    <property type="match status" value="1"/>
</dbReference>
<dbReference type="EMBL" id="VLNR01000122">
    <property type="protein sequence ID" value="TSE03206.1"/>
    <property type="molecule type" value="Genomic_DNA"/>
</dbReference>
<dbReference type="SMART" id="SM00419">
    <property type="entry name" value="HTH_CRP"/>
    <property type="match status" value="1"/>
</dbReference>
<dbReference type="AlphaFoldDB" id="A0A554VAK5"/>
<dbReference type="OrthoDB" id="9776746at2"/>
<dbReference type="PROSITE" id="PS51063">
    <property type="entry name" value="HTH_CRP_2"/>
    <property type="match status" value="1"/>
</dbReference>
<dbReference type="InterPro" id="IPR000595">
    <property type="entry name" value="cNMP-bd_dom"/>
</dbReference>
<dbReference type="Gene3D" id="2.60.120.10">
    <property type="entry name" value="Jelly Rolls"/>
    <property type="match status" value="1"/>
</dbReference>
<evidence type="ECO:0000313" key="5">
    <source>
        <dbReference type="EMBL" id="TSE03206.1"/>
    </source>
</evidence>